<organism evidence="2 3">
    <name type="scientific">Muraenolepis orangiensis</name>
    <name type="common">Patagonian moray cod</name>
    <dbReference type="NCBI Taxonomy" id="630683"/>
    <lineage>
        <taxon>Eukaryota</taxon>
        <taxon>Metazoa</taxon>
        <taxon>Chordata</taxon>
        <taxon>Craniata</taxon>
        <taxon>Vertebrata</taxon>
        <taxon>Euteleostomi</taxon>
        <taxon>Actinopterygii</taxon>
        <taxon>Neopterygii</taxon>
        <taxon>Teleostei</taxon>
        <taxon>Neoteleostei</taxon>
        <taxon>Acanthomorphata</taxon>
        <taxon>Zeiogadaria</taxon>
        <taxon>Gadariae</taxon>
        <taxon>Gadiformes</taxon>
        <taxon>Muraenolepidoidei</taxon>
        <taxon>Muraenolepididae</taxon>
        <taxon>Muraenolepis</taxon>
    </lineage>
</organism>
<dbReference type="OrthoDB" id="10017659at2759"/>
<protein>
    <submittedName>
        <fullName evidence="2">Uncharacterized protein</fullName>
    </submittedName>
</protein>
<feature type="region of interest" description="Disordered" evidence="1">
    <location>
        <begin position="470"/>
        <end position="501"/>
    </location>
</feature>
<dbReference type="EMBL" id="JANIIK010000034">
    <property type="protein sequence ID" value="KAJ3614357.1"/>
    <property type="molecule type" value="Genomic_DNA"/>
</dbReference>
<evidence type="ECO:0000313" key="3">
    <source>
        <dbReference type="Proteomes" id="UP001148018"/>
    </source>
</evidence>
<feature type="region of interest" description="Disordered" evidence="1">
    <location>
        <begin position="54"/>
        <end position="86"/>
    </location>
</feature>
<dbReference type="AlphaFoldDB" id="A0A9Q0F0B4"/>
<reference evidence="2" key="1">
    <citation type="submission" date="2022-07" db="EMBL/GenBank/DDBJ databases">
        <title>Chromosome-level genome of Muraenolepis orangiensis.</title>
        <authorList>
            <person name="Kim J."/>
        </authorList>
    </citation>
    <scope>NUCLEOTIDE SEQUENCE</scope>
    <source>
        <strain evidence="2">KU_S4_2022</strain>
        <tissue evidence="2">Muscle</tissue>
    </source>
</reference>
<feature type="region of interest" description="Disordered" evidence="1">
    <location>
        <begin position="404"/>
        <end position="438"/>
    </location>
</feature>
<feature type="compositionally biased region" description="Polar residues" evidence="1">
    <location>
        <begin position="417"/>
        <end position="433"/>
    </location>
</feature>
<proteinExistence type="predicted"/>
<feature type="compositionally biased region" description="Polar residues" evidence="1">
    <location>
        <begin position="482"/>
        <end position="501"/>
    </location>
</feature>
<accession>A0A9Q0F0B4</accession>
<feature type="region of interest" description="Disordered" evidence="1">
    <location>
        <begin position="138"/>
        <end position="180"/>
    </location>
</feature>
<sequence length="501" mass="55039">MYGSQHYHHKIQRECRNFIRANRCIFEPVILCCNHNNHYDIVYPQHYPKENWDQWSGGHAKDKTRASEDCESRPAQQEGWVSPPAGPAGRLPYEVLKSPDAELYRNLEFDAWHDTCKANLKPIKPVPARTVLPTRKGQLGFQPRAPSDFKPRAPLTYAPRTAGLPRYGAPRSSPDDEWQTARPPMVALPPSLYWAHLGPLPYPPALWVHHGTSSEDNPESGFQSPGVYTGTESMVNPWQTAVARSPMVALPPPLYWAHLLPLPYSPALWEHHGTSSEDAQAEANPTSTLTPAAQDCLHKWQMARPPMVALPPSPSWDHLGPLPYSPALWKHHGVSSEEIQGEANPTSTLTPTAQESGFQSPGVYTGTESAVNMWQTARPPMVALPSSPSWAHLGSLPYSPSLWEYHGTSSEDDQGEANPTSTLTPAAQESGFQSPGVYTGTGSTVNMWQTTLPSSLPHSSPSWAHLGPLPYSPALWEHHGTSSENDQGEANSTLTSAAQGE</sequence>
<name>A0A9Q0F0B4_9TELE</name>
<evidence type="ECO:0000313" key="2">
    <source>
        <dbReference type="EMBL" id="KAJ3614357.1"/>
    </source>
</evidence>
<comment type="caution">
    <text evidence="2">The sequence shown here is derived from an EMBL/GenBank/DDBJ whole genome shotgun (WGS) entry which is preliminary data.</text>
</comment>
<dbReference type="Proteomes" id="UP001148018">
    <property type="component" value="Unassembled WGS sequence"/>
</dbReference>
<gene>
    <name evidence="2" type="ORF">NHX12_017931</name>
</gene>
<feature type="compositionally biased region" description="Basic and acidic residues" evidence="1">
    <location>
        <begin position="59"/>
        <end position="72"/>
    </location>
</feature>
<keyword evidence="3" id="KW-1185">Reference proteome</keyword>
<evidence type="ECO:0000256" key="1">
    <source>
        <dbReference type="SAM" id="MobiDB-lite"/>
    </source>
</evidence>